<evidence type="ECO:0008006" key="4">
    <source>
        <dbReference type="Google" id="ProtNLM"/>
    </source>
</evidence>
<dbReference type="CTD" id="20214958"/>
<evidence type="ECO:0000313" key="3">
    <source>
        <dbReference type="Proteomes" id="UP000015101"/>
    </source>
</evidence>
<dbReference type="FunCoup" id="T1G1L0">
    <property type="interactions" value="226"/>
</dbReference>
<proteinExistence type="predicted"/>
<sequence length="304" mass="35173">MSYQVLPKSHFRSSLARVIYSKMLEDQYDSCHGHSNWYELNLNEIDGNLSHLFHQLYEDEETKKFLEACREKSDWIVTQLFHSFFKFIFSFFMTSTTVNGLLNRGSMFVMSSTQFKSFMNISDDKIFDNLLDMGAGDGAVTEKLSRHYRNIYVTEKSSTMVWRLKSRGYQVLDADSWYKESSVKFDTIACLNLLDRCDRPLDLLETIHSKLVAGTGRLLLAFVLPFSHYVEFGATKDHKPQQVLNIPRGTLEQQLSGLIHNVLVPAGYEVEKFSKVPYLCEGDLQHSYYVLQDVILLLKSVKHQ</sequence>
<name>T1G1L0_HELRO</name>
<reference evidence="2" key="3">
    <citation type="submission" date="2015-06" db="UniProtKB">
        <authorList>
            <consortium name="EnsemblMetazoa"/>
        </authorList>
    </citation>
    <scope>IDENTIFICATION</scope>
</reference>
<reference evidence="3" key="1">
    <citation type="submission" date="2012-12" db="EMBL/GenBank/DDBJ databases">
        <authorList>
            <person name="Hellsten U."/>
            <person name="Grimwood J."/>
            <person name="Chapman J.A."/>
            <person name="Shapiro H."/>
            <person name="Aerts A."/>
            <person name="Otillar R.P."/>
            <person name="Terry A.Y."/>
            <person name="Boore J.L."/>
            <person name="Simakov O."/>
            <person name="Marletaz F."/>
            <person name="Cho S.-J."/>
            <person name="Edsinger-Gonzales E."/>
            <person name="Havlak P."/>
            <person name="Kuo D.-H."/>
            <person name="Larsson T."/>
            <person name="Lv J."/>
            <person name="Arendt D."/>
            <person name="Savage R."/>
            <person name="Osoegawa K."/>
            <person name="de Jong P."/>
            <person name="Lindberg D.R."/>
            <person name="Seaver E.C."/>
            <person name="Weisblat D.A."/>
            <person name="Putnam N.H."/>
            <person name="Grigoriev I.V."/>
            <person name="Rokhsar D.S."/>
        </authorList>
    </citation>
    <scope>NUCLEOTIDE SEQUENCE</scope>
</reference>
<dbReference type="PANTHER" id="PTHR12890">
    <property type="entry name" value="DREV PROTEIN"/>
    <property type="match status" value="1"/>
</dbReference>
<accession>T1G1L0</accession>
<protein>
    <recommendedName>
        <fullName evidence="4">Methyltransferase-like protein 9</fullName>
    </recommendedName>
</protein>
<dbReference type="InterPro" id="IPR007884">
    <property type="entry name" value="METL9"/>
</dbReference>
<dbReference type="KEGG" id="hro:HELRODRAFT_74006"/>
<dbReference type="AlphaFoldDB" id="T1G1L0"/>
<dbReference type="Gene3D" id="3.40.50.150">
    <property type="entry name" value="Vaccinia Virus protein VP39"/>
    <property type="match status" value="1"/>
</dbReference>
<dbReference type="GO" id="GO:0106370">
    <property type="term" value="F:protein-L-histidine N-pros-methyltransferase activity"/>
    <property type="evidence" value="ECO:0007669"/>
    <property type="project" value="InterPro"/>
</dbReference>
<dbReference type="STRING" id="6412.T1G1L0"/>
<dbReference type="RefSeq" id="XP_009013146.1">
    <property type="nucleotide sequence ID" value="XM_009014898.1"/>
</dbReference>
<dbReference type="SUPFAM" id="SSF53335">
    <property type="entry name" value="S-adenosyl-L-methionine-dependent methyltransferases"/>
    <property type="match status" value="1"/>
</dbReference>
<dbReference type="Proteomes" id="UP000015101">
    <property type="component" value="Unassembled WGS sequence"/>
</dbReference>
<organism evidence="2 3">
    <name type="scientific">Helobdella robusta</name>
    <name type="common">Californian leech</name>
    <dbReference type="NCBI Taxonomy" id="6412"/>
    <lineage>
        <taxon>Eukaryota</taxon>
        <taxon>Metazoa</taxon>
        <taxon>Spiralia</taxon>
        <taxon>Lophotrochozoa</taxon>
        <taxon>Annelida</taxon>
        <taxon>Clitellata</taxon>
        <taxon>Hirudinea</taxon>
        <taxon>Rhynchobdellida</taxon>
        <taxon>Glossiphoniidae</taxon>
        <taxon>Helobdella</taxon>
    </lineage>
</organism>
<evidence type="ECO:0000313" key="1">
    <source>
        <dbReference type="EMBL" id="ESO09124.1"/>
    </source>
</evidence>
<dbReference type="OrthoDB" id="199041at2759"/>
<dbReference type="CDD" id="cd02440">
    <property type="entry name" value="AdoMet_MTases"/>
    <property type="match status" value="1"/>
</dbReference>
<evidence type="ECO:0000313" key="2">
    <source>
        <dbReference type="EnsemblMetazoa" id="HelroP74006"/>
    </source>
</evidence>
<gene>
    <name evidence="2" type="primary">20214958</name>
    <name evidence="1" type="ORF">HELRODRAFT_74006</name>
</gene>
<reference evidence="1 3" key="2">
    <citation type="journal article" date="2013" name="Nature">
        <title>Insights into bilaterian evolution from three spiralian genomes.</title>
        <authorList>
            <person name="Simakov O."/>
            <person name="Marletaz F."/>
            <person name="Cho S.J."/>
            <person name="Edsinger-Gonzales E."/>
            <person name="Havlak P."/>
            <person name="Hellsten U."/>
            <person name="Kuo D.H."/>
            <person name="Larsson T."/>
            <person name="Lv J."/>
            <person name="Arendt D."/>
            <person name="Savage R."/>
            <person name="Osoegawa K."/>
            <person name="de Jong P."/>
            <person name="Grimwood J."/>
            <person name="Chapman J.A."/>
            <person name="Shapiro H."/>
            <person name="Aerts A."/>
            <person name="Otillar R.P."/>
            <person name="Terry A.Y."/>
            <person name="Boore J.L."/>
            <person name="Grigoriev I.V."/>
            <person name="Lindberg D.R."/>
            <person name="Seaver E.C."/>
            <person name="Weisblat D.A."/>
            <person name="Putnam N.H."/>
            <person name="Rokhsar D.S."/>
        </authorList>
    </citation>
    <scope>NUCLEOTIDE SEQUENCE</scope>
</reference>
<dbReference type="HOGENOM" id="CLU_056100_0_0_1"/>
<dbReference type="GeneID" id="20214958"/>
<dbReference type="PANTHER" id="PTHR12890:SF0">
    <property type="entry name" value="PROTEIN-L-HISTIDINE N-PROS-METHYLTRANSFERASE"/>
    <property type="match status" value="1"/>
</dbReference>
<dbReference type="Pfam" id="PF05219">
    <property type="entry name" value="DREV"/>
    <property type="match status" value="1"/>
</dbReference>
<dbReference type="EMBL" id="AMQM01003171">
    <property type="status" value="NOT_ANNOTATED_CDS"/>
    <property type="molecule type" value="Genomic_DNA"/>
</dbReference>
<dbReference type="InParanoid" id="T1G1L0"/>
<dbReference type="EMBL" id="KB096023">
    <property type="protein sequence ID" value="ESO09124.1"/>
    <property type="molecule type" value="Genomic_DNA"/>
</dbReference>
<keyword evidence="3" id="KW-1185">Reference proteome</keyword>
<dbReference type="eggNOG" id="KOG3987">
    <property type="taxonomic scope" value="Eukaryota"/>
</dbReference>
<dbReference type="EnsemblMetazoa" id="HelroT74006">
    <property type="protein sequence ID" value="HelroP74006"/>
    <property type="gene ID" value="HelroG74006"/>
</dbReference>
<dbReference type="OMA" id="PYMHYVE"/>
<dbReference type="InterPro" id="IPR029063">
    <property type="entry name" value="SAM-dependent_MTases_sf"/>
</dbReference>